<evidence type="ECO:0000256" key="1">
    <source>
        <dbReference type="SAM" id="MobiDB-lite"/>
    </source>
</evidence>
<keyword evidence="2" id="KW-0732">Signal</keyword>
<protein>
    <submittedName>
        <fullName evidence="3">Uncharacterized protein</fullName>
    </submittedName>
</protein>
<feature type="region of interest" description="Disordered" evidence="1">
    <location>
        <begin position="127"/>
        <end position="166"/>
    </location>
</feature>
<reference evidence="3 4" key="1">
    <citation type="journal article" date="2014" name="Agronomy (Basel)">
        <title>A Draft Genome Sequence for Ensete ventricosum, the Drought-Tolerant Tree Against Hunger.</title>
        <authorList>
            <person name="Harrison J."/>
            <person name="Moore K.A."/>
            <person name="Paszkiewicz K."/>
            <person name="Jones T."/>
            <person name="Grant M."/>
            <person name="Ambacheew D."/>
            <person name="Muzemil S."/>
            <person name="Studholme D.J."/>
        </authorList>
    </citation>
    <scope>NUCLEOTIDE SEQUENCE [LARGE SCALE GENOMIC DNA]</scope>
</reference>
<accession>A0A426YV39</accession>
<gene>
    <name evidence="3" type="ORF">B296_00034716</name>
</gene>
<evidence type="ECO:0000256" key="2">
    <source>
        <dbReference type="SAM" id="SignalP"/>
    </source>
</evidence>
<feature type="compositionally biased region" description="Acidic residues" evidence="1">
    <location>
        <begin position="134"/>
        <end position="145"/>
    </location>
</feature>
<comment type="caution">
    <text evidence="3">The sequence shown here is derived from an EMBL/GenBank/DDBJ whole genome shotgun (WGS) entry which is preliminary data.</text>
</comment>
<dbReference type="Gene3D" id="3.30.9.10">
    <property type="entry name" value="D-Amino Acid Oxidase, subunit A, domain 2"/>
    <property type="match status" value="1"/>
</dbReference>
<dbReference type="EMBL" id="AMZH03010017">
    <property type="protein sequence ID" value="RRT55592.1"/>
    <property type="molecule type" value="Genomic_DNA"/>
</dbReference>
<name>A0A426YV39_ENSVE</name>
<feature type="chain" id="PRO_5019292977" evidence="2">
    <location>
        <begin position="19"/>
        <end position="222"/>
    </location>
</feature>
<sequence>MLIITCLPSLFLVISGSSRQFVGFSREMDESIVKRIWDRAGEFFPALKSLGNKIDKIRVGHRPYTFCVETVTAAVDGEEMPRGEAAVVREQLRGSAAPHCFDDHHHHVSQPHGGDPHRQARLLRRASHDHPQTEEEGDDDDDDDTTPIHVGLETAGCGPVCASPPTSQSLRHRAELVQMSVDLGVGWGVLMLEWRSPGEEEVVLLGPAVGSCKEVGSGRFPT</sequence>
<proteinExistence type="predicted"/>
<organism evidence="3 4">
    <name type="scientific">Ensete ventricosum</name>
    <name type="common">Abyssinian banana</name>
    <name type="synonym">Musa ensete</name>
    <dbReference type="NCBI Taxonomy" id="4639"/>
    <lineage>
        <taxon>Eukaryota</taxon>
        <taxon>Viridiplantae</taxon>
        <taxon>Streptophyta</taxon>
        <taxon>Embryophyta</taxon>
        <taxon>Tracheophyta</taxon>
        <taxon>Spermatophyta</taxon>
        <taxon>Magnoliopsida</taxon>
        <taxon>Liliopsida</taxon>
        <taxon>Zingiberales</taxon>
        <taxon>Musaceae</taxon>
        <taxon>Ensete</taxon>
    </lineage>
</organism>
<evidence type="ECO:0000313" key="3">
    <source>
        <dbReference type="EMBL" id="RRT55592.1"/>
    </source>
</evidence>
<evidence type="ECO:0000313" key="4">
    <source>
        <dbReference type="Proteomes" id="UP000287651"/>
    </source>
</evidence>
<dbReference type="AlphaFoldDB" id="A0A426YV39"/>
<feature type="region of interest" description="Disordered" evidence="1">
    <location>
        <begin position="99"/>
        <end position="118"/>
    </location>
</feature>
<feature type="signal peptide" evidence="2">
    <location>
        <begin position="1"/>
        <end position="18"/>
    </location>
</feature>
<dbReference type="Proteomes" id="UP000287651">
    <property type="component" value="Unassembled WGS sequence"/>
</dbReference>